<name>A0A6B9V6P3_ARAHY</name>
<protein>
    <submittedName>
        <fullName evidence="2">Uncharacterized protein</fullName>
    </submittedName>
</protein>
<reference evidence="2 3" key="1">
    <citation type="submission" date="2020-01" db="EMBL/GenBank/DDBJ databases">
        <title>Genome sequence of Arachis hypogaea, cultivar Shitouqi.</title>
        <authorList>
            <person name="Zhuang W."/>
            <person name="Chen H."/>
            <person name="Varshney R."/>
            <person name="Wang D."/>
            <person name="Ming R."/>
        </authorList>
    </citation>
    <scope>NUCLEOTIDE SEQUENCE [LARGE SCALE GENOMIC DNA]</scope>
    <source>
        <tissue evidence="2">Young leaf</tissue>
    </source>
</reference>
<sequence length="100" mass="11431">MMEKENRNRKEDEGESEAQHPRCTMSEGEEEERKKEAAPARWASSLPSRRRHRPYEWPSALLPPFCDERMFSEGSVGERERLSVGLSPSSSSRTSSPPPL</sequence>
<organism evidence="2 3">
    <name type="scientific">Arachis hypogaea</name>
    <name type="common">Peanut</name>
    <dbReference type="NCBI Taxonomy" id="3818"/>
    <lineage>
        <taxon>Eukaryota</taxon>
        <taxon>Viridiplantae</taxon>
        <taxon>Streptophyta</taxon>
        <taxon>Embryophyta</taxon>
        <taxon>Tracheophyta</taxon>
        <taxon>Spermatophyta</taxon>
        <taxon>Magnoliopsida</taxon>
        <taxon>eudicotyledons</taxon>
        <taxon>Gunneridae</taxon>
        <taxon>Pentapetalae</taxon>
        <taxon>rosids</taxon>
        <taxon>fabids</taxon>
        <taxon>Fabales</taxon>
        <taxon>Fabaceae</taxon>
        <taxon>Papilionoideae</taxon>
        <taxon>50 kb inversion clade</taxon>
        <taxon>dalbergioids sensu lato</taxon>
        <taxon>Dalbergieae</taxon>
        <taxon>Pterocarpus clade</taxon>
        <taxon>Arachis</taxon>
    </lineage>
</organism>
<feature type="compositionally biased region" description="Low complexity" evidence="1">
    <location>
        <begin position="87"/>
        <end position="100"/>
    </location>
</feature>
<proteinExistence type="predicted"/>
<evidence type="ECO:0000313" key="3">
    <source>
        <dbReference type="Proteomes" id="UP000464620"/>
    </source>
</evidence>
<feature type="region of interest" description="Disordered" evidence="1">
    <location>
        <begin position="1"/>
        <end position="100"/>
    </location>
</feature>
<dbReference type="AlphaFoldDB" id="A0A6B9V6P3"/>
<dbReference type="EMBL" id="CP031001">
    <property type="protein sequence ID" value="QHN77080.1"/>
    <property type="molecule type" value="Genomic_DNA"/>
</dbReference>
<feature type="compositionally biased region" description="Basic and acidic residues" evidence="1">
    <location>
        <begin position="66"/>
        <end position="82"/>
    </location>
</feature>
<feature type="compositionally biased region" description="Basic and acidic residues" evidence="1">
    <location>
        <begin position="1"/>
        <end position="20"/>
    </location>
</feature>
<accession>A0A6B9V6P3</accession>
<gene>
    <name evidence="2" type="ORF">DS421_19g649530</name>
</gene>
<evidence type="ECO:0000313" key="2">
    <source>
        <dbReference type="EMBL" id="QHN77080.1"/>
    </source>
</evidence>
<evidence type="ECO:0000256" key="1">
    <source>
        <dbReference type="SAM" id="MobiDB-lite"/>
    </source>
</evidence>
<dbReference type="Proteomes" id="UP000464620">
    <property type="component" value="Chromosome B09"/>
</dbReference>